<evidence type="ECO:0000256" key="1">
    <source>
        <dbReference type="ARBA" id="ARBA00008061"/>
    </source>
</evidence>
<sequence length="557" mass="63558">MTAQSREEQKVTLTVDGDWWRGAVIYQIYPRSFQDSNGDGIGDLAGIIHRLPHVAKLGVDAIWISPFFRSPMLDYGYDVSDYRDVDPLFGSLGDFDALIQRAHELGVRVLIDLVISHTSEQHAWFKESRKSRDNAKSDWYVWAEAKPDGSPPNNWLSIFGGSAWEWDGERMQYYMHNFLSEQPDLNFHNMAVQDELLDIARYWLDRGVDGFRLDVVNFYFHDELLRDNPPLAPEHRNDNTAPSVNPYNFQDHLYDKTQPENLAFLRRLRAVMEEYPAITSVGEVGESQRGMETQRDYTAGDDLLHMAYDFDFLASAYPSGSRIQHVLERFDRIVTEGWACWAFSNHDVVRHASRWNLGEEARRLYAGVLLCLKGTVCLYQGEELGLTEAYVAYEDLQDPYGKRFWPKFKGRDGCRTPMPWEKGSVNGGFSDAKPWLPVAVEHLDRAVGVQEGADGSTLAFYRDMIAFRRTHPALVKGDITVVEANDQMISLIRDDGTEQVFVTFNLTNQAIAVRLPDEGHWQQDTAAPFVTNKTAHEIQLPPWQAYFAVAQPDEAAA</sequence>
<dbReference type="Pfam" id="PF00128">
    <property type="entry name" value="Alpha-amylase"/>
    <property type="match status" value="1"/>
</dbReference>
<dbReference type="SMART" id="SM00642">
    <property type="entry name" value="Aamy"/>
    <property type="match status" value="1"/>
</dbReference>
<dbReference type="InterPro" id="IPR017853">
    <property type="entry name" value="GH"/>
</dbReference>
<accession>A0A438AL95</accession>
<dbReference type="Proteomes" id="UP000285908">
    <property type="component" value="Unassembled WGS sequence"/>
</dbReference>
<dbReference type="InterPro" id="IPR006047">
    <property type="entry name" value="GH13_cat_dom"/>
</dbReference>
<dbReference type="GO" id="GO:0004556">
    <property type="term" value="F:alpha-amylase activity"/>
    <property type="evidence" value="ECO:0007669"/>
    <property type="project" value="TreeGrafter"/>
</dbReference>
<keyword evidence="6" id="KW-1185">Reference proteome</keyword>
<organism evidence="5 6">
    <name type="scientific">Mesobaculum littorinae</name>
    <dbReference type="NCBI Taxonomy" id="2486419"/>
    <lineage>
        <taxon>Bacteria</taxon>
        <taxon>Pseudomonadati</taxon>
        <taxon>Pseudomonadota</taxon>
        <taxon>Alphaproteobacteria</taxon>
        <taxon>Rhodobacterales</taxon>
        <taxon>Roseobacteraceae</taxon>
        <taxon>Mesobaculum</taxon>
    </lineage>
</organism>
<dbReference type="AlphaFoldDB" id="A0A438AL95"/>
<comment type="caution">
    <text evidence="5">The sequence shown here is derived from an EMBL/GenBank/DDBJ whole genome shotgun (WGS) entry which is preliminary data.</text>
</comment>
<evidence type="ECO:0000313" key="5">
    <source>
        <dbReference type="EMBL" id="RVV99621.1"/>
    </source>
</evidence>
<dbReference type="OrthoDB" id="9805159at2"/>
<evidence type="ECO:0000259" key="4">
    <source>
        <dbReference type="SMART" id="SM00642"/>
    </source>
</evidence>
<name>A0A438AL95_9RHOB</name>
<dbReference type="SUPFAM" id="SSF51011">
    <property type="entry name" value="Glycosyl hydrolase domain"/>
    <property type="match status" value="1"/>
</dbReference>
<dbReference type="InterPro" id="IPR045857">
    <property type="entry name" value="O16G_dom_2"/>
</dbReference>
<dbReference type="InterPro" id="IPR013780">
    <property type="entry name" value="Glyco_hydro_b"/>
</dbReference>
<dbReference type="FunFam" id="3.90.400.10:FF:000002">
    <property type="entry name" value="Sucrose isomerase"/>
    <property type="match status" value="1"/>
</dbReference>
<gene>
    <name evidence="5" type="ORF">EKE94_02770</name>
</gene>
<dbReference type="Gene3D" id="2.60.40.1180">
    <property type="entry name" value="Golgi alpha-mannosidase II"/>
    <property type="match status" value="1"/>
</dbReference>
<reference evidence="5 6" key="1">
    <citation type="submission" date="2018-11" db="EMBL/GenBank/DDBJ databases">
        <title>Mesobaculum littorinae gen. nov., sp. nov., isolated from Littorina scabra that represents a novel genus of the order Rhodobacteraceae.</title>
        <authorList>
            <person name="Li F."/>
        </authorList>
    </citation>
    <scope>NUCLEOTIDE SEQUENCE [LARGE SCALE GENOMIC DNA]</scope>
    <source>
        <strain evidence="5 6">M0103</strain>
    </source>
</reference>
<evidence type="ECO:0000256" key="3">
    <source>
        <dbReference type="ARBA" id="ARBA00023295"/>
    </source>
</evidence>
<keyword evidence="3" id="KW-0326">Glycosidase</keyword>
<dbReference type="Gene3D" id="3.20.20.80">
    <property type="entry name" value="Glycosidases"/>
    <property type="match status" value="2"/>
</dbReference>
<dbReference type="Gene3D" id="3.90.400.10">
    <property type="entry name" value="Oligo-1,6-glucosidase, Domain 2"/>
    <property type="match status" value="1"/>
</dbReference>
<evidence type="ECO:0000313" key="6">
    <source>
        <dbReference type="Proteomes" id="UP000285908"/>
    </source>
</evidence>
<dbReference type="CDD" id="cd11330">
    <property type="entry name" value="AmyAc_OligoGlu"/>
    <property type="match status" value="1"/>
</dbReference>
<protein>
    <submittedName>
        <fullName evidence="5">DUF3459 domain-containing protein</fullName>
    </submittedName>
</protein>
<dbReference type="GO" id="GO:0009313">
    <property type="term" value="P:oligosaccharide catabolic process"/>
    <property type="evidence" value="ECO:0007669"/>
    <property type="project" value="TreeGrafter"/>
</dbReference>
<proteinExistence type="inferred from homology"/>
<evidence type="ECO:0000256" key="2">
    <source>
        <dbReference type="ARBA" id="ARBA00022801"/>
    </source>
</evidence>
<dbReference type="EMBL" id="RQXX01000001">
    <property type="protein sequence ID" value="RVV99621.1"/>
    <property type="molecule type" value="Genomic_DNA"/>
</dbReference>
<dbReference type="PANTHER" id="PTHR10357">
    <property type="entry name" value="ALPHA-AMYLASE FAMILY MEMBER"/>
    <property type="match status" value="1"/>
</dbReference>
<dbReference type="SUPFAM" id="SSF51445">
    <property type="entry name" value="(Trans)glycosidases"/>
    <property type="match status" value="1"/>
</dbReference>
<comment type="similarity">
    <text evidence="1">Belongs to the glycosyl hydrolase 13 family.</text>
</comment>
<dbReference type="PANTHER" id="PTHR10357:SF179">
    <property type="entry name" value="NEUTRAL AND BASIC AMINO ACID TRANSPORT PROTEIN RBAT"/>
    <property type="match status" value="1"/>
</dbReference>
<dbReference type="RefSeq" id="WP_127905064.1">
    <property type="nucleotide sequence ID" value="NZ_RQXX01000001.1"/>
</dbReference>
<keyword evidence="2" id="KW-0378">Hydrolase</keyword>
<feature type="domain" description="Glycosyl hydrolase family 13 catalytic" evidence="4">
    <location>
        <begin position="27"/>
        <end position="415"/>
    </location>
</feature>